<dbReference type="Proteomes" id="UP001412067">
    <property type="component" value="Unassembled WGS sequence"/>
</dbReference>
<evidence type="ECO:0000256" key="3">
    <source>
        <dbReference type="ARBA" id="ARBA00024018"/>
    </source>
</evidence>
<evidence type="ECO:0000313" key="5">
    <source>
        <dbReference type="EMBL" id="KAK8965658.1"/>
    </source>
</evidence>
<organism evidence="5 6">
    <name type="scientific">Platanthera guangdongensis</name>
    <dbReference type="NCBI Taxonomy" id="2320717"/>
    <lineage>
        <taxon>Eukaryota</taxon>
        <taxon>Viridiplantae</taxon>
        <taxon>Streptophyta</taxon>
        <taxon>Embryophyta</taxon>
        <taxon>Tracheophyta</taxon>
        <taxon>Spermatophyta</taxon>
        <taxon>Magnoliopsida</taxon>
        <taxon>Liliopsida</taxon>
        <taxon>Asparagales</taxon>
        <taxon>Orchidaceae</taxon>
        <taxon>Orchidoideae</taxon>
        <taxon>Orchideae</taxon>
        <taxon>Orchidinae</taxon>
        <taxon>Platanthera</taxon>
    </lineage>
</organism>
<dbReference type="SUPFAM" id="SSF51905">
    <property type="entry name" value="FAD/NAD(P)-binding domain"/>
    <property type="match status" value="1"/>
</dbReference>
<dbReference type="InterPro" id="IPR002938">
    <property type="entry name" value="FAD-bd"/>
</dbReference>
<evidence type="ECO:0000313" key="6">
    <source>
        <dbReference type="Proteomes" id="UP001412067"/>
    </source>
</evidence>
<name>A0ABR2MNW0_9ASPA</name>
<keyword evidence="2" id="KW-0503">Monooxygenase</keyword>
<sequence length="266" mass="29231">MEATEEVVIIGAGISGLATALGLHRKGIASVILESSDSLRASGFALIVWANAWRALDALGVADSLRQTHHRLQRIVATSASSGAKTAELPFPGQGKQGDLEVRCLRRSLLLEALAKELPPEAIRYSSQVVGIEDDGFWKLLHLGNGSTIKTKVAFSAFGFTLRDYSPAFEFRTVLLGCDGVNSVVAKWLGLSKPCFAGRSAARGFALFPQGHDFKPEFLQFSGEAIRMGFLPCDDKNVYWFFTWTPTDQDQARRRRQHEDDDKNTE</sequence>
<dbReference type="Pfam" id="PF01494">
    <property type="entry name" value="FAD_binding_3"/>
    <property type="match status" value="1"/>
</dbReference>
<comment type="caution">
    <text evidence="5">The sequence shown here is derived from an EMBL/GenBank/DDBJ whole genome shotgun (WGS) entry which is preliminary data.</text>
</comment>
<evidence type="ECO:0000256" key="2">
    <source>
        <dbReference type="ARBA" id="ARBA00023033"/>
    </source>
</evidence>
<evidence type="ECO:0000256" key="1">
    <source>
        <dbReference type="ARBA" id="ARBA00023002"/>
    </source>
</evidence>
<protein>
    <recommendedName>
        <fullName evidence="4">FAD-binding domain-containing protein</fullName>
    </recommendedName>
</protein>
<dbReference type="PANTHER" id="PTHR45934">
    <property type="entry name" value="FAD/NAD(P)-BINDING OXIDOREDUCTASE FAMILY PROTEIN"/>
    <property type="match status" value="1"/>
</dbReference>
<keyword evidence="1" id="KW-0560">Oxidoreductase</keyword>
<reference evidence="5 6" key="1">
    <citation type="journal article" date="2022" name="Nat. Plants">
        <title>Genomes of leafy and leafless Platanthera orchids illuminate the evolution of mycoheterotrophy.</title>
        <authorList>
            <person name="Li M.H."/>
            <person name="Liu K.W."/>
            <person name="Li Z."/>
            <person name="Lu H.C."/>
            <person name="Ye Q.L."/>
            <person name="Zhang D."/>
            <person name="Wang J.Y."/>
            <person name="Li Y.F."/>
            <person name="Zhong Z.M."/>
            <person name="Liu X."/>
            <person name="Yu X."/>
            <person name="Liu D.K."/>
            <person name="Tu X.D."/>
            <person name="Liu B."/>
            <person name="Hao Y."/>
            <person name="Liao X.Y."/>
            <person name="Jiang Y.T."/>
            <person name="Sun W.H."/>
            <person name="Chen J."/>
            <person name="Chen Y.Q."/>
            <person name="Ai Y."/>
            <person name="Zhai J.W."/>
            <person name="Wu S.S."/>
            <person name="Zhou Z."/>
            <person name="Hsiao Y.Y."/>
            <person name="Wu W.L."/>
            <person name="Chen Y.Y."/>
            <person name="Lin Y.F."/>
            <person name="Hsu J.L."/>
            <person name="Li C.Y."/>
            <person name="Wang Z.W."/>
            <person name="Zhao X."/>
            <person name="Zhong W.Y."/>
            <person name="Ma X.K."/>
            <person name="Ma L."/>
            <person name="Huang J."/>
            <person name="Chen G.Z."/>
            <person name="Huang M.Z."/>
            <person name="Huang L."/>
            <person name="Peng D.H."/>
            <person name="Luo Y.B."/>
            <person name="Zou S.Q."/>
            <person name="Chen S.P."/>
            <person name="Lan S."/>
            <person name="Tsai W.C."/>
            <person name="Van de Peer Y."/>
            <person name="Liu Z.J."/>
        </authorList>
    </citation>
    <scope>NUCLEOTIDE SEQUENCE [LARGE SCALE GENOMIC DNA]</scope>
    <source>
        <strain evidence="5">Lor288</strain>
    </source>
</reference>
<dbReference type="PRINTS" id="PR00420">
    <property type="entry name" value="RNGMNOXGNASE"/>
</dbReference>
<gene>
    <name evidence="5" type="ORF">KSP40_PGU016349</name>
</gene>
<dbReference type="InterPro" id="IPR044560">
    <property type="entry name" value="MOase"/>
</dbReference>
<dbReference type="InterPro" id="IPR036188">
    <property type="entry name" value="FAD/NAD-bd_sf"/>
</dbReference>
<keyword evidence="6" id="KW-1185">Reference proteome</keyword>
<feature type="domain" description="FAD-binding" evidence="4">
    <location>
        <begin position="6"/>
        <end position="75"/>
    </location>
</feature>
<evidence type="ECO:0000259" key="4">
    <source>
        <dbReference type="Pfam" id="PF01494"/>
    </source>
</evidence>
<dbReference type="EMBL" id="JBBWWR010000006">
    <property type="protein sequence ID" value="KAK8965658.1"/>
    <property type="molecule type" value="Genomic_DNA"/>
</dbReference>
<proteinExistence type="inferred from homology"/>
<comment type="similarity">
    <text evidence="3">Belongs to the 3-hydroxybenzoate 6-hydroxylase family.</text>
</comment>
<dbReference type="PANTHER" id="PTHR45934:SF28">
    <property type="entry name" value="OS03G0153100 PROTEIN"/>
    <property type="match status" value="1"/>
</dbReference>
<dbReference type="Gene3D" id="3.50.50.60">
    <property type="entry name" value="FAD/NAD(P)-binding domain"/>
    <property type="match status" value="1"/>
</dbReference>
<accession>A0ABR2MNW0</accession>